<dbReference type="GO" id="GO:0008840">
    <property type="term" value="F:4-hydroxy-tetrahydrodipicolinate synthase activity"/>
    <property type="evidence" value="ECO:0007669"/>
    <property type="project" value="UniProtKB-EC"/>
</dbReference>
<dbReference type="InterPro" id="IPR002220">
    <property type="entry name" value="DapA-like"/>
</dbReference>
<dbReference type="EC" id="4.3.3.7" evidence="3"/>
<comment type="caution">
    <text evidence="3">The sequence shown here is derived from an EMBL/GenBank/DDBJ whole genome shotgun (WGS) entry which is preliminary data.</text>
</comment>
<proteinExistence type="inferred from homology"/>
<reference evidence="3" key="1">
    <citation type="journal article" date="2020" name="mSystems">
        <title>Genome- and Community-Level Interaction Insights into Carbon Utilization and Element Cycling Functions of Hydrothermarchaeota in Hydrothermal Sediment.</title>
        <authorList>
            <person name="Zhou Z."/>
            <person name="Liu Y."/>
            <person name="Xu W."/>
            <person name="Pan J."/>
            <person name="Luo Z.H."/>
            <person name="Li M."/>
        </authorList>
    </citation>
    <scope>NUCLEOTIDE SEQUENCE [LARGE SCALE GENOMIC DNA]</scope>
    <source>
        <strain evidence="3">HyVt-501</strain>
    </source>
</reference>
<dbReference type="PANTHER" id="PTHR12128">
    <property type="entry name" value="DIHYDRODIPICOLINATE SYNTHASE"/>
    <property type="match status" value="1"/>
</dbReference>
<comment type="similarity">
    <text evidence="1">Belongs to the DapA family.</text>
</comment>
<dbReference type="SUPFAM" id="SSF51569">
    <property type="entry name" value="Aldolase"/>
    <property type="match status" value="1"/>
</dbReference>
<protein>
    <submittedName>
        <fullName evidence="3">4-hydroxy-tetrahydrodipicolinate synthase</fullName>
        <ecNumber evidence="3">4.3.3.7</ecNumber>
    </submittedName>
</protein>
<dbReference type="Proteomes" id="UP000885792">
    <property type="component" value="Unassembled WGS sequence"/>
</dbReference>
<dbReference type="AlphaFoldDB" id="A0A7C5LA91"/>
<dbReference type="InterPro" id="IPR013785">
    <property type="entry name" value="Aldolase_TIM"/>
</dbReference>
<evidence type="ECO:0000256" key="1">
    <source>
        <dbReference type="ARBA" id="ARBA00007592"/>
    </source>
</evidence>
<sequence>MFRGSIVALVTPFREGEVDYTALGKLIDFHIKNGTDAVLVCGTTGESPTLTF</sequence>
<dbReference type="Pfam" id="PF00701">
    <property type="entry name" value="DHDPS"/>
    <property type="match status" value="1"/>
</dbReference>
<gene>
    <name evidence="3" type="ORF">ENJ61_07740</name>
</gene>
<dbReference type="EMBL" id="DRNB01000284">
    <property type="protein sequence ID" value="HHJ64783.1"/>
    <property type="molecule type" value="Genomic_DNA"/>
</dbReference>
<dbReference type="Gene3D" id="3.20.20.70">
    <property type="entry name" value="Aldolase class I"/>
    <property type="match status" value="1"/>
</dbReference>
<feature type="non-terminal residue" evidence="3">
    <location>
        <position position="52"/>
    </location>
</feature>
<keyword evidence="2 3" id="KW-0456">Lyase</keyword>
<evidence type="ECO:0000313" key="3">
    <source>
        <dbReference type="EMBL" id="HHJ64783.1"/>
    </source>
</evidence>
<name>A0A7C5LA91_AQUAO</name>
<evidence type="ECO:0000256" key="2">
    <source>
        <dbReference type="ARBA" id="ARBA00023239"/>
    </source>
</evidence>
<dbReference type="GO" id="GO:0005829">
    <property type="term" value="C:cytosol"/>
    <property type="evidence" value="ECO:0007669"/>
    <property type="project" value="TreeGrafter"/>
</dbReference>
<organism evidence="3">
    <name type="scientific">Aquifex aeolicus</name>
    <dbReference type="NCBI Taxonomy" id="63363"/>
    <lineage>
        <taxon>Bacteria</taxon>
        <taxon>Pseudomonadati</taxon>
        <taxon>Aquificota</taxon>
        <taxon>Aquificia</taxon>
        <taxon>Aquificales</taxon>
        <taxon>Aquificaceae</taxon>
        <taxon>Aquifex</taxon>
    </lineage>
</organism>
<dbReference type="PANTHER" id="PTHR12128:SF66">
    <property type="entry name" value="4-HYDROXY-2-OXOGLUTARATE ALDOLASE, MITOCHONDRIAL"/>
    <property type="match status" value="1"/>
</dbReference>
<accession>A0A7C5LA91</accession>